<comment type="caution">
    <text evidence="1">The sequence shown here is derived from an EMBL/GenBank/DDBJ whole genome shotgun (WGS) entry which is preliminary data.</text>
</comment>
<dbReference type="GeneID" id="300655734"/>
<evidence type="ECO:0000313" key="2">
    <source>
        <dbReference type="Proteomes" id="UP000470384"/>
    </source>
</evidence>
<dbReference type="InterPro" id="IPR009922">
    <property type="entry name" value="DUF1457"/>
</dbReference>
<gene>
    <name evidence="1" type="ORF">GTQ45_03675</name>
</gene>
<dbReference type="Pfam" id="PF07310">
    <property type="entry name" value="PAS_5"/>
    <property type="match status" value="1"/>
</dbReference>
<dbReference type="Proteomes" id="UP000470384">
    <property type="component" value="Unassembled WGS sequence"/>
</dbReference>
<name>A0A845Q8Q5_9HYPH</name>
<keyword evidence="2" id="KW-1185">Reference proteome</keyword>
<sequence length="203" mass="22218">MATPVQKATNDAARKAARRSPLLKLAPFEAYADPVCALKDSRLQVLHEYWRARRGDVPIPPRAAIHPRDFTRLLPRIFMVDVLPDGGFAFRLAGTAIVDLFGCEPTGKTLTEALGPRAGKLATAVFTAVVEYGRPMRTLGQMDWWTPPTTPAFETPGHELSHMSFEAVHLPLSPNGAEVDIILCALMPYSGDEQPRFPEISGG</sequence>
<reference evidence="1 2" key="1">
    <citation type="journal article" date="2016" name="Int. J. Syst. Evol. Microbiol.">
        <title>Pyruvatibacter mobilis gen. nov., sp. nov., a marine bacterium from the culture broth of Picochlorum sp. 122.</title>
        <authorList>
            <person name="Wang G."/>
            <person name="Tang M."/>
            <person name="Wu H."/>
            <person name="Dai S."/>
            <person name="Li T."/>
            <person name="Chen C."/>
            <person name="He H."/>
            <person name="Fan J."/>
            <person name="Xiang W."/>
            <person name="Li X."/>
        </authorList>
    </citation>
    <scope>NUCLEOTIDE SEQUENCE [LARGE SCALE GENOMIC DNA]</scope>
    <source>
        <strain evidence="1 2">GYP-11</strain>
    </source>
</reference>
<dbReference type="AlphaFoldDB" id="A0A845Q8Q5"/>
<evidence type="ECO:0000313" key="1">
    <source>
        <dbReference type="EMBL" id="NBG94827.1"/>
    </source>
</evidence>
<dbReference type="OrthoDB" id="8480244at2"/>
<dbReference type="RefSeq" id="WP_160586904.1">
    <property type="nucleotide sequence ID" value="NZ_BMHN01000001.1"/>
</dbReference>
<accession>A0A845Q8Q5</accession>
<dbReference type="EMBL" id="WXYQ01000004">
    <property type="protein sequence ID" value="NBG94827.1"/>
    <property type="molecule type" value="Genomic_DNA"/>
</dbReference>
<protein>
    <submittedName>
        <fullName evidence="1">PAS domain-containing protein</fullName>
    </submittedName>
</protein>
<proteinExistence type="predicted"/>
<organism evidence="1 2">
    <name type="scientific">Pyruvatibacter mobilis</name>
    <dbReference type="NCBI Taxonomy" id="1712261"/>
    <lineage>
        <taxon>Bacteria</taxon>
        <taxon>Pseudomonadati</taxon>
        <taxon>Pseudomonadota</taxon>
        <taxon>Alphaproteobacteria</taxon>
        <taxon>Hyphomicrobiales</taxon>
        <taxon>Parvibaculaceae</taxon>
        <taxon>Pyruvatibacter</taxon>
    </lineage>
</organism>